<dbReference type="InterPro" id="IPR004360">
    <property type="entry name" value="Glyas_Fos-R_dOase_dom"/>
</dbReference>
<dbReference type="PROSITE" id="PS51819">
    <property type="entry name" value="VOC"/>
    <property type="match status" value="1"/>
</dbReference>
<dbReference type="SUPFAM" id="SSF54593">
    <property type="entry name" value="Glyoxalase/Bleomycin resistance protein/Dihydroxybiphenyl dioxygenase"/>
    <property type="match status" value="1"/>
</dbReference>
<dbReference type="OrthoDB" id="793940at2"/>
<dbReference type="CDD" id="cd08357">
    <property type="entry name" value="VOC_like"/>
    <property type="match status" value="1"/>
</dbReference>
<evidence type="ECO:0000313" key="2">
    <source>
        <dbReference type="EMBL" id="TDY52776.1"/>
    </source>
</evidence>
<reference evidence="2 3" key="1">
    <citation type="submission" date="2019-03" db="EMBL/GenBank/DDBJ databases">
        <title>Genomic Encyclopedia of Type Strains, Phase III (KMG-III): the genomes of soil and plant-associated and newly described type strains.</title>
        <authorList>
            <person name="Whitman W."/>
        </authorList>
    </citation>
    <scope>NUCLEOTIDE SEQUENCE [LARGE SCALE GENOMIC DNA]</scope>
    <source>
        <strain evidence="2 3">LMG 29544</strain>
    </source>
</reference>
<dbReference type="Pfam" id="PF00903">
    <property type="entry name" value="Glyoxalase"/>
    <property type="match status" value="1"/>
</dbReference>
<dbReference type="PANTHER" id="PTHR39434:SF1">
    <property type="entry name" value="VOC DOMAIN-CONTAINING PROTEIN"/>
    <property type="match status" value="1"/>
</dbReference>
<proteinExistence type="predicted"/>
<comment type="caution">
    <text evidence="2">The sequence shown here is derived from an EMBL/GenBank/DDBJ whole genome shotgun (WGS) entry which is preliminary data.</text>
</comment>
<dbReference type="PANTHER" id="PTHR39434">
    <property type="match status" value="1"/>
</dbReference>
<organism evidence="2 3">
    <name type="scientific">Paraburkholderia rhizosphaerae</name>
    <dbReference type="NCBI Taxonomy" id="480658"/>
    <lineage>
        <taxon>Bacteria</taxon>
        <taxon>Pseudomonadati</taxon>
        <taxon>Pseudomonadota</taxon>
        <taxon>Betaproteobacteria</taxon>
        <taxon>Burkholderiales</taxon>
        <taxon>Burkholderiaceae</taxon>
        <taxon>Paraburkholderia</taxon>
    </lineage>
</organism>
<dbReference type="Gene3D" id="3.10.180.10">
    <property type="entry name" value="2,3-Dihydroxybiphenyl 1,2-Dioxygenase, domain 1"/>
    <property type="match status" value="1"/>
</dbReference>
<accession>A0A4R8LX56</accession>
<dbReference type="AlphaFoldDB" id="A0A4R8LX56"/>
<dbReference type="RefSeq" id="WP_134190812.1">
    <property type="nucleotide sequence ID" value="NZ_JBHLUW010000002.1"/>
</dbReference>
<evidence type="ECO:0000259" key="1">
    <source>
        <dbReference type="PROSITE" id="PS51819"/>
    </source>
</evidence>
<gene>
    <name evidence="2" type="ORF">BX592_10458</name>
</gene>
<protein>
    <recommendedName>
        <fullName evidence="1">VOC domain-containing protein</fullName>
    </recommendedName>
</protein>
<evidence type="ECO:0000313" key="3">
    <source>
        <dbReference type="Proteomes" id="UP000295509"/>
    </source>
</evidence>
<name>A0A4R8LX56_9BURK</name>
<feature type="domain" description="VOC" evidence="1">
    <location>
        <begin position="10"/>
        <end position="136"/>
    </location>
</feature>
<dbReference type="InterPro" id="IPR029068">
    <property type="entry name" value="Glyas_Bleomycin-R_OHBP_Dase"/>
</dbReference>
<dbReference type="Proteomes" id="UP000295509">
    <property type="component" value="Unassembled WGS sequence"/>
</dbReference>
<dbReference type="InterPro" id="IPR037523">
    <property type="entry name" value="VOC_core"/>
</dbReference>
<sequence>MTDTTQGAMPPFHLAFPVHSLAAARAFYGDLLGCPEGRSSPEWVDFNFYGHQIVAHLSPDEAGHRATNAVDGDAVPVRHFGVVLSMQQWDALADKLKGAGTKFVIEPHIRFKGEVGEQATMFFLDPSGNAVEIKAFANMASLFAK</sequence>
<dbReference type="EMBL" id="SORE01000004">
    <property type="protein sequence ID" value="TDY52776.1"/>
    <property type="molecule type" value="Genomic_DNA"/>
</dbReference>
<keyword evidence="3" id="KW-1185">Reference proteome</keyword>